<dbReference type="Proteomes" id="UP000053105">
    <property type="component" value="Unassembled WGS sequence"/>
</dbReference>
<accession>A0A0N0BFR9</accession>
<protein>
    <submittedName>
        <fullName evidence="2">Uncharacterized protein</fullName>
    </submittedName>
</protein>
<dbReference type="STRING" id="166423.A0A0N0BFR9"/>
<keyword evidence="3" id="KW-1185">Reference proteome</keyword>
<dbReference type="EMBL" id="KQ435794">
    <property type="protein sequence ID" value="KOX73738.1"/>
    <property type="molecule type" value="Genomic_DNA"/>
</dbReference>
<organism evidence="2 3">
    <name type="scientific">Melipona quadrifasciata</name>
    <dbReference type="NCBI Taxonomy" id="166423"/>
    <lineage>
        <taxon>Eukaryota</taxon>
        <taxon>Metazoa</taxon>
        <taxon>Ecdysozoa</taxon>
        <taxon>Arthropoda</taxon>
        <taxon>Hexapoda</taxon>
        <taxon>Insecta</taxon>
        <taxon>Pterygota</taxon>
        <taxon>Neoptera</taxon>
        <taxon>Endopterygota</taxon>
        <taxon>Hymenoptera</taxon>
        <taxon>Apocrita</taxon>
        <taxon>Aculeata</taxon>
        <taxon>Apoidea</taxon>
        <taxon>Anthophila</taxon>
        <taxon>Apidae</taxon>
        <taxon>Melipona</taxon>
    </lineage>
</organism>
<gene>
    <name evidence="2" type="ORF">WN51_13816</name>
</gene>
<reference evidence="2 3" key="1">
    <citation type="submission" date="2015-07" db="EMBL/GenBank/DDBJ databases">
        <title>The genome of Melipona quadrifasciata.</title>
        <authorList>
            <person name="Pan H."/>
            <person name="Kapheim K."/>
        </authorList>
    </citation>
    <scope>NUCLEOTIDE SEQUENCE [LARGE SCALE GENOMIC DNA]</scope>
    <source>
        <strain evidence="2">0111107301</strain>
        <tissue evidence="2">Whole body</tissue>
    </source>
</reference>
<sequence length="209" mass="23501">MCIHTHPGNLYRESWRFPIDVRFNRFCSGEIPVSADLYTRGTIVLGRLVSSSQIEQLVLREQRNVLQTSRIKYVTILFVIFILVQSQRPPYAGSSKPYPAVLPQYLEGVTAGAANINTIGNRIDSNNGNRPLMGAAAPSTPMATPTIPPDLPVDALGDVDLVNRIKTWPKDKQPFWFLNWQQIQEHRGDSKNRAQPVETQPNQRSFFAG</sequence>
<feature type="compositionally biased region" description="Polar residues" evidence="1">
    <location>
        <begin position="197"/>
        <end position="209"/>
    </location>
</feature>
<evidence type="ECO:0000313" key="2">
    <source>
        <dbReference type="EMBL" id="KOX73738.1"/>
    </source>
</evidence>
<dbReference type="AlphaFoldDB" id="A0A0N0BFR9"/>
<evidence type="ECO:0000256" key="1">
    <source>
        <dbReference type="SAM" id="MobiDB-lite"/>
    </source>
</evidence>
<proteinExistence type="predicted"/>
<dbReference type="OrthoDB" id="6612236at2759"/>
<feature type="region of interest" description="Disordered" evidence="1">
    <location>
        <begin position="187"/>
        <end position="209"/>
    </location>
</feature>
<evidence type="ECO:0000313" key="3">
    <source>
        <dbReference type="Proteomes" id="UP000053105"/>
    </source>
</evidence>
<name>A0A0N0BFR9_9HYME</name>